<sequence length="334" mass="36230">MSTREPKRDVGLERRLNLVFALIDADNHGGARLDSGWLRAHVDGYGDPANETAGEANTGRQRLYRDIAELRRVGVPVEVSSDEDGEGSGYRLVRERYELPPISFTPDEAAVLGLAGDLGGSSELGVFARSGWTKLAAAGLDRDLSDAAGTVFTAANDLARVPNSTVAAVLKAVGTGTSVTFDYRRDRASATQRRRMDPWGLVNHADRLYLAGHDLDRDEPRTFRLLRVSAVELTGEPIAHPDEGRDLQQLVAEALARGRTTVDATVRLAEGRCQELRRTAAQLDADGTAHFAGVDRDWLVRTVAGFGADAVLLTPTDARRDVVNLLRTGGEEHR</sequence>
<accession>A0A1L7CST5</accession>
<dbReference type="PANTHER" id="PTHR34580:SF3">
    <property type="entry name" value="PROTEIN PAFB"/>
    <property type="match status" value="1"/>
</dbReference>
<name>A0A1L7CST5_9CORY</name>
<evidence type="ECO:0000313" key="3">
    <source>
        <dbReference type="EMBL" id="APT88848.1"/>
    </source>
</evidence>
<dbReference type="Pfam" id="PF13280">
    <property type="entry name" value="WYL"/>
    <property type="match status" value="1"/>
</dbReference>
<dbReference type="PANTHER" id="PTHR34580">
    <property type="match status" value="1"/>
</dbReference>
<dbReference type="InterPro" id="IPR026881">
    <property type="entry name" value="WYL_dom"/>
</dbReference>
<dbReference type="Proteomes" id="UP000185434">
    <property type="component" value="Chromosome"/>
</dbReference>
<feature type="domain" description="WYL" evidence="1">
    <location>
        <begin position="165"/>
        <end position="232"/>
    </location>
</feature>
<dbReference type="OrthoDB" id="3268930at2"/>
<gene>
    <name evidence="3" type="ORF">CFRA_05860</name>
</gene>
<evidence type="ECO:0000259" key="2">
    <source>
        <dbReference type="Pfam" id="PF25583"/>
    </source>
</evidence>
<evidence type="ECO:0000313" key="4">
    <source>
        <dbReference type="Proteomes" id="UP000185434"/>
    </source>
</evidence>
<proteinExistence type="predicted"/>
<dbReference type="EMBL" id="CP009247">
    <property type="protein sequence ID" value="APT88848.1"/>
    <property type="molecule type" value="Genomic_DNA"/>
</dbReference>
<dbReference type="PROSITE" id="PS52050">
    <property type="entry name" value="WYL"/>
    <property type="match status" value="1"/>
</dbReference>
<keyword evidence="4" id="KW-1185">Reference proteome</keyword>
<feature type="domain" description="WCX" evidence="2">
    <location>
        <begin position="261"/>
        <end position="327"/>
    </location>
</feature>
<dbReference type="RefSeq" id="WP_075663833.1">
    <property type="nucleotide sequence ID" value="NZ_CP009247.1"/>
</dbReference>
<dbReference type="STRING" id="1437875.CFRA_05860"/>
<dbReference type="InterPro" id="IPR051534">
    <property type="entry name" value="CBASS_pafABC_assoc_protein"/>
</dbReference>
<dbReference type="Pfam" id="PF25583">
    <property type="entry name" value="WCX"/>
    <property type="match status" value="1"/>
</dbReference>
<protein>
    <submittedName>
        <fullName evidence="3">Uncharacterized protein</fullName>
    </submittedName>
</protein>
<dbReference type="KEGG" id="cfk:CFRA_05860"/>
<dbReference type="InterPro" id="IPR057727">
    <property type="entry name" value="WCX_dom"/>
</dbReference>
<evidence type="ECO:0000259" key="1">
    <source>
        <dbReference type="Pfam" id="PF13280"/>
    </source>
</evidence>
<reference evidence="3 4" key="1">
    <citation type="submission" date="2014-08" db="EMBL/GenBank/DDBJ databases">
        <title>Complete genome sequence of Corynebacterium frankenforstense ST18(T) (=DSM 45800(T)), isolated from raw cow milk.</title>
        <authorList>
            <person name="Ruckert C."/>
            <person name="Albersmeier A."/>
            <person name="Winkler A."/>
            <person name="Lipski A."/>
            <person name="Kalinowski J."/>
        </authorList>
    </citation>
    <scope>NUCLEOTIDE SEQUENCE [LARGE SCALE GENOMIC DNA]</scope>
    <source>
        <strain evidence="3 4">ST18</strain>
    </source>
</reference>
<organism evidence="3 4">
    <name type="scientific">Corynebacterium frankenforstense DSM 45800</name>
    <dbReference type="NCBI Taxonomy" id="1437875"/>
    <lineage>
        <taxon>Bacteria</taxon>
        <taxon>Bacillati</taxon>
        <taxon>Actinomycetota</taxon>
        <taxon>Actinomycetes</taxon>
        <taxon>Mycobacteriales</taxon>
        <taxon>Corynebacteriaceae</taxon>
        <taxon>Corynebacterium</taxon>
    </lineage>
</organism>
<dbReference type="AlphaFoldDB" id="A0A1L7CST5"/>